<dbReference type="SUPFAM" id="SSF81593">
    <property type="entry name" value="Nucleotidyltransferase substrate binding subunit/domain"/>
    <property type="match status" value="1"/>
</dbReference>
<gene>
    <name evidence="2" type="ORF">METZ01_LOCUS461467</name>
</gene>
<dbReference type="Pfam" id="PF05168">
    <property type="entry name" value="HEPN"/>
    <property type="match status" value="1"/>
</dbReference>
<feature type="non-terminal residue" evidence="2">
    <location>
        <position position="98"/>
    </location>
</feature>
<protein>
    <recommendedName>
        <fullName evidence="1">HEPN domain-containing protein</fullName>
    </recommendedName>
</protein>
<dbReference type="Gene3D" id="1.20.120.330">
    <property type="entry name" value="Nucleotidyltransferases domain 2"/>
    <property type="match status" value="1"/>
</dbReference>
<evidence type="ECO:0000313" key="2">
    <source>
        <dbReference type="EMBL" id="SVE08613.1"/>
    </source>
</evidence>
<evidence type="ECO:0000259" key="1">
    <source>
        <dbReference type="Pfam" id="PF05168"/>
    </source>
</evidence>
<organism evidence="2">
    <name type="scientific">marine metagenome</name>
    <dbReference type="NCBI Taxonomy" id="408172"/>
    <lineage>
        <taxon>unclassified sequences</taxon>
        <taxon>metagenomes</taxon>
        <taxon>ecological metagenomes</taxon>
    </lineage>
</organism>
<name>A0A383ALZ1_9ZZZZ</name>
<accession>A0A383ALZ1</accession>
<reference evidence="2" key="1">
    <citation type="submission" date="2018-05" db="EMBL/GenBank/DDBJ databases">
        <authorList>
            <person name="Lanie J.A."/>
            <person name="Ng W.-L."/>
            <person name="Kazmierczak K.M."/>
            <person name="Andrzejewski T.M."/>
            <person name="Davidsen T.M."/>
            <person name="Wayne K.J."/>
            <person name="Tettelin H."/>
            <person name="Glass J.I."/>
            <person name="Rusch D."/>
            <person name="Podicherti R."/>
            <person name="Tsui H.-C.T."/>
            <person name="Winkler M.E."/>
        </authorList>
    </citation>
    <scope>NUCLEOTIDE SEQUENCE</scope>
</reference>
<dbReference type="InterPro" id="IPR007842">
    <property type="entry name" value="HEPN_dom"/>
</dbReference>
<dbReference type="EMBL" id="UINC01193149">
    <property type="protein sequence ID" value="SVE08613.1"/>
    <property type="molecule type" value="Genomic_DNA"/>
</dbReference>
<feature type="domain" description="HEPN" evidence="1">
    <location>
        <begin position="10"/>
        <end position="97"/>
    </location>
</feature>
<sequence length="98" mass="11389">MENENFKECQRWKKQSDYDFELAKSLIAKEFSISCFLFQQAAEKSLISYLILKGTDKVWGSSISDLSEDCLAIDPTFDFLKSYGPILDKYLYSTRYPS</sequence>
<proteinExistence type="predicted"/>
<dbReference type="AlphaFoldDB" id="A0A383ALZ1"/>